<comment type="caution">
    <text evidence="2">The sequence shown here is derived from an EMBL/GenBank/DDBJ whole genome shotgun (WGS) entry which is preliminary data.</text>
</comment>
<dbReference type="Pfam" id="PF05133">
    <property type="entry name" value="SPP1_portal"/>
    <property type="match status" value="1"/>
</dbReference>
<evidence type="ECO:0000256" key="1">
    <source>
        <dbReference type="SAM" id="MobiDB-lite"/>
    </source>
</evidence>
<feature type="compositionally biased region" description="Low complexity" evidence="1">
    <location>
        <begin position="520"/>
        <end position="539"/>
    </location>
</feature>
<feature type="region of interest" description="Disordered" evidence="1">
    <location>
        <begin position="516"/>
        <end position="539"/>
    </location>
</feature>
<dbReference type="InterPro" id="IPR006428">
    <property type="entry name" value="Portal_SPP1-type"/>
</dbReference>
<evidence type="ECO:0000313" key="3">
    <source>
        <dbReference type="Proteomes" id="UP000186588"/>
    </source>
</evidence>
<proteinExistence type="predicted"/>
<organism evidence="2 3">
    <name type="scientific">Apilactobacillus kunkeei</name>
    <dbReference type="NCBI Taxonomy" id="148814"/>
    <lineage>
        <taxon>Bacteria</taxon>
        <taxon>Bacillati</taxon>
        <taxon>Bacillota</taxon>
        <taxon>Bacilli</taxon>
        <taxon>Lactobacillales</taxon>
        <taxon>Lactobacillaceae</taxon>
        <taxon>Apilactobacillus</taxon>
    </lineage>
</organism>
<dbReference type="InterPro" id="IPR021145">
    <property type="entry name" value="Portal_protein_SPP1_Gp6-like"/>
</dbReference>
<dbReference type="AlphaFoldDB" id="A0A1L8CFU9"/>
<dbReference type="NCBIfam" id="TIGR01538">
    <property type="entry name" value="portal_SPP1"/>
    <property type="match status" value="1"/>
</dbReference>
<dbReference type="Proteomes" id="UP000186588">
    <property type="component" value="Unassembled WGS sequence"/>
</dbReference>
<dbReference type="EMBL" id="BDDX01000001">
    <property type="protein sequence ID" value="GAT90062.1"/>
    <property type="molecule type" value="Genomic_DNA"/>
</dbReference>
<name>A0A1L8CFU9_9LACO</name>
<dbReference type="RefSeq" id="WP_094750422.1">
    <property type="nucleotide sequence ID" value="NZ_BDDX01000001.1"/>
</dbReference>
<protein>
    <submittedName>
        <fullName evidence="2">Phage portal protein</fullName>
    </submittedName>
</protein>
<reference evidence="2 3" key="1">
    <citation type="journal article" date="2016" name="Syst. Appl. Microbiol.">
        <title>Genomic characterization of a fructophilic bee symbiont Lactobacillus kunkeei reveals its niche-specific adaptation.</title>
        <authorList>
            <person name="Maeno S."/>
            <person name="Tanizawa Y."/>
            <person name="Kanesaki Y."/>
            <person name="Kubota E."/>
            <person name="Kumar H."/>
            <person name="Dicks L."/>
            <person name="Salminen S."/>
            <person name="Nakagawa J."/>
            <person name="Arita M."/>
            <person name="Endo A."/>
        </authorList>
    </citation>
    <scope>NUCLEOTIDE SEQUENCE [LARGE SCALE GENOMIC DNA]</scope>
    <source>
        <strain evidence="2 3">FF30-6</strain>
    </source>
</reference>
<accession>A0A1L8CFU9</accession>
<sequence>METINGKIVKNLQDYILTGQTFQNGANSFEMAKNDDQIVAGGGNVYIDDSDVYHTSLTKEQLLADPSIIESIANYHEENIVPKYRIKRDYYKGRHHTIMNKPSTALGKPDNRLIVNLPKKLTDTFNGFFIGDPIQIRYVDNTNQDESDKTNEEISNWMNDVNFTDKASEYAKTADIYGRAYFRAFDTADSIDIAVLSPRDTLVVYDNTPLNNPVIAINYSTNGISNDVWVMDDKADYHFSDVNGKFTMVNIQETEEGQPNILNQENIHSFEGFPVFELPENDERVGIFDNVLSLIDAADEILSSKANDINSISNGILVVTGAKLTDDQITNVKTMHVLNLFKDESDALSDDKQETPNAYYVTPDINDDMQEHMLDRTIEQVYQNAQVVNMNDSKFGQSASAISGIALKQRYQDMMSKAETKASKMDSSLRALFSCLFSKLKVDANVQNIEFNHKQSIPKNVLEEAQTVQALDGQVTNETKLSALSLVKDTHAEVQNWMNEQEQGVQNVKDIVNNAITNAGSDNNGGDSDDNSNNSEETD</sequence>
<gene>
    <name evidence="2" type="ORF">FF306_00153</name>
</gene>
<evidence type="ECO:0000313" key="2">
    <source>
        <dbReference type="EMBL" id="GAT90062.1"/>
    </source>
</evidence>